<name>Q39GI7_BURL3</name>
<evidence type="ECO:0000313" key="1">
    <source>
        <dbReference type="EMBL" id="ABB08429.1"/>
    </source>
</evidence>
<organism evidence="1 2">
    <name type="scientific">Burkholderia lata (strain ATCC 17760 / DSM 23089 / LMG 22485 / NCIMB 9086 / R18194 / 383)</name>
    <dbReference type="NCBI Taxonomy" id="482957"/>
    <lineage>
        <taxon>Bacteria</taxon>
        <taxon>Pseudomonadati</taxon>
        <taxon>Pseudomonadota</taxon>
        <taxon>Betaproteobacteria</taxon>
        <taxon>Burkholderiales</taxon>
        <taxon>Burkholderiaceae</taxon>
        <taxon>Burkholderia</taxon>
        <taxon>Burkholderia cepacia complex</taxon>
    </lineage>
</organism>
<dbReference type="EMBL" id="CP000151">
    <property type="protein sequence ID" value="ABB08429.1"/>
    <property type="molecule type" value="Genomic_DNA"/>
</dbReference>
<evidence type="ECO:0000313" key="2">
    <source>
        <dbReference type="Proteomes" id="UP000002705"/>
    </source>
</evidence>
<protein>
    <submittedName>
        <fullName evidence="1">Uncharacterized protein</fullName>
    </submittedName>
</protein>
<dbReference type="KEGG" id="bur:Bcep18194_A4834"/>
<sequence length="100" mass="11732">MARQSNFPMSYEHATQRHTGKRYLNLVLAHVQPTIEQYVATWMRAISLQITRRKRCENRRNTILKIAGSFGRKKYGHVGAREKQACTVLLYPRNNIISMR</sequence>
<accession>Q39GI7</accession>
<dbReference type="AlphaFoldDB" id="Q39GI7"/>
<keyword evidence="2" id="KW-1185">Reference proteome</keyword>
<reference evidence="1" key="1">
    <citation type="submission" date="2009-01" db="EMBL/GenBank/DDBJ databases">
        <title>Complete sequence of chromosome 1 of Burkholderia sp. 383.</title>
        <authorList>
            <consortium name="US DOE Joint Genome Institute"/>
            <person name="Copeland A."/>
            <person name="Lucas S."/>
            <person name="Lapidus A."/>
            <person name="Barry K."/>
            <person name="Detter J.C."/>
            <person name="Glavina T."/>
            <person name="Hammon N."/>
            <person name="Israni S."/>
            <person name="Pitluck S."/>
            <person name="Chain P."/>
            <person name="Malfatti S."/>
            <person name="Shin M."/>
            <person name="Vergez L."/>
            <person name="Schmutz J."/>
            <person name="Larimer F."/>
            <person name="Land M."/>
            <person name="Kyrpides N."/>
            <person name="Lykidis A."/>
            <person name="Richardson P."/>
        </authorList>
    </citation>
    <scope>NUCLEOTIDE SEQUENCE</scope>
    <source>
        <strain evidence="1">383</strain>
    </source>
</reference>
<gene>
    <name evidence="1" type="ordered locus">Bcep18194_A4834</name>
</gene>
<proteinExistence type="predicted"/>
<dbReference type="HOGENOM" id="CLU_2300481_0_0_4"/>
<dbReference type="Proteomes" id="UP000002705">
    <property type="component" value="Chromosome 1"/>
</dbReference>
<dbReference type="PATRIC" id="fig|482957.22.peg.1756"/>